<evidence type="ECO:0000259" key="2">
    <source>
        <dbReference type="Pfam" id="PF07744"/>
    </source>
</evidence>
<dbReference type="PANTHER" id="PTHR21494:SF2">
    <property type="entry name" value="NUCLEIC ACID BINDING PROTEIN"/>
    <property type="match status" value="1"/>
</dbReference>
<dbReference type="InterPro" id="IPR052586">
    <property type="entry name" value="ASCC2"/>
</dbReference>
<evidence type="ECO:0000256" key="1">
    <source>
        <dbReference type="SAM" id="MobiDB-lite"/>
    </source>
</evidence>
<dbReference type="Pfam" id="PF07744">
    <property type="entry name" value="SPOC"/>
    <property type="match status" value="1"/>
</dbReference>
<accession>A0ABR0XNF0</accession>
<feature type="compositionally biased region" description="Pro residues" evidence="1">
    <location>
        <begin position="132"/>
        <end position="168"/>
    </location>
</feature>
<evidence type="ECO:0000313" key="3">
    <source>
        <dbReference type="EMBL" id="KAK6160614.1"/>
    </source>
</evidence>
<evidence type="ECO:0000313" key="4">
    <source>
        <dbReference type="Proteomes" id="UP001318860"/>
    </source>
</evidence>
<reference evidence="3 4" key="1">
    <citation type="journal article" date="2021" name="Comput. Struct. Biotechnol. J.">
        <title>De novo genome assembly of the potent medicinal plant Rehmannia glutinosa using nanopore technology.</title>
        <authorList>
            <person name="Ma L."/>
            <person name="Dong C."/>
            <person name="Song C."/>
            <person name="Wang X."/>
            <person name="Zheng X."/>
            <person name="Niu Y."/>
            <person name="Chen S."/>
            <person name="Feng W."/>
        </authorList>
    </citation>
    <scope>NUCLEOTIDE SEQUENCE [LARGE SCALE GENOMIC DNA]</scope>
    <source>
        <strain evidence="3">DH-2019</strain>
    </source>
</reference>
<protein>
    <recommendedName>
        <fullName evidence="2">Spen paralogue and orthologue SPOC C-terminal domain-containing protein</fullName>
    </recommendedName>
</protein>
<dbReference type="InterPro" id="IPR012921">
    <property type="entry name" value="SPOC_C"/>
</dbReference>
<proteinExistence type="predicted"/>
<feature type="domain" description="Spen paralogue and orthologue SPOC C-terminal" evidence="2">
    <location>
        <begin position="176"/>
        <end position="305"/>
    </location>
</feature>
<feature type="region of interest" description="Disordered" evidence="1">
    <location>
        <begin position="112"/>
        <end position="181"/>
    </location>
</feature>
<dbReference type="PANTHER" id="PTHR21494">
    <property type="entry name" value="ACTIVATING SIGNAL COINTEGRATOR 1 COMPLEX SUBUNIT 2 ASC-1 COMPLEX SUBUNIT P100"/>
    <property type="match status" value="1"/>
</dbReference>
<gene>
    <name evidence="3" type="ORF">DH2020_003995</name>
</gene>
<name>A0ABR0XNF0_REHGL</name>
<comment type="caution">
    <text evidence="3">The sequence shown here is derived from an EMBL/GenBank/DDBJ whole genome shotgun (WGS) entry which is preliminary data.</text>
</comment>
<feature type="compositionally biased region" description="Pro residues" evidence="1">
    <location>
        <begin position="112"/>
        <end position="125"/>
    </location>
</feature>
<keyword evidence="4" id="KW-1185">Reference proteome</keyword>
<dbReference type="EMBL" id="JABTTQ020000003">
    <property type="protein sequence ID" value="KAK6160614.1"/>
    <property type="molecule type" value="Genomic_DNA"/>
</dbReference>
<sequence>MDVTEIRKWDAFGGSIASISGQTPGPFTQTPSTFNRPVYAPPNSLWDARGLGHHLPPRPIPPAVMTTSSHANMQGPPFIPASVTPLAQIQGSPMAPFDQMFSLPVVPPPLSSLPPPPPNMPPPLPSQSDFRPPLPPTAPPPPPPPPPSHPQPPAFPPPPSSPPPPPPSVAADTESSRSSQHYPWQGILSKSGVHYCTIHAQRVDSDICKYSNAIAEPAEWPAKLDMTKRTDLRHVKSTFSSTPPHRFQDFISYLKQRDCAGVIKIPAAKAMWARLLFILPYSPETCSMLSIPPNPSLCLIGLIVPKETHSELA</sequence>
<dbReference type="Proteomes" id="UP001318860">
    <property type="component" value="Unassembled WGS sequence"/>
</dbReference>
<dbReference type="CDD" id="cd21546">
    <property type="entry name" value="SPOC_FPA-like"/>
    <property type="match status" value="1"/>
</dbReference>
<organism evidence="3 4">
    <name type="scientific">Rehmannia glutinosa</name>
    <name type="common">Chinese foxglove</name>
    <dbReference type="NCBI Taxonomy" id="99300"/>
    <lineage>
        <taxon>Eukaryota</taxon>
        <taxon>Viridiplantae</taxon>
        <taxon>Streptophyta</taxon>
        <taxon>Embryophyta</taxon>
        <taxon>Tracheophyta</taxon>
        <taxon>Spermatophyta</taxon>
        <taxon>Magnoliopsida</taxon>
        <taxon>eudicotyledons</taxon>
        <taxon>Gunneridae</taxon>
        <taxon>Pentapetalae</taxon>
        <taxon>asterids</taxon>
        <taxon>lamiids</taxon>
        <taxon>Lamiales</taxon>
        <taxon>Orobanchaceae</taxon>
        <taxon>Rehmannieae</taxon>
        <taxon>Rehmannia</taxon>
    </lineage>
</organism>